<dbReference type="EMBL" id="CP002207">
    <property type="protein sequence ID" value="ADP33101.1"/>
    <property type="molecule type" value="Genomic_DNA"/>
</dbReference>
<protein>
    <recommendedName>
        <fullName evidence="4">DUF308 domain-containing protein</fullName>
    </recommendedName>
</protein>
<keyword evidence="1" id="KW-0812">Transmembrane</keyword>
<dbReference type="PANTHER" id="PTHR40040">
    <property type="entry name" value="SMALL HYDROPHOBIC PROTEIN-RELATED"/>
    <property type="match status" value="1"/>
</dbReference>
<proteinExistence type="predicted"/>
<evidence type="ECO:0008006" key="4">
    <source>
        <dbReference type="Google" id="ProtNLM"/>
    </source>
</evidence>
<feature type="transmembrane region" description="Helical" evidence="1">
    <location>
        <begin position="102"/>
        <end position="123"/>
    </location>
</feature>
<evidence type="ECO:0000313" key="3">
    <source>
        <dbReference type="Proteomes" id="UP000006867"/>
    </source>
</evidence>
<sequence>MAYDYEKREGNNYYVDHGSEGTNITHDDGYLEETSAEIAEPYRASDRVGDRDENNAGANEGRGIGFIALALSIISLFVLPVLLGAAGIIVGYIARRRGATSLGGWAMGIGVISLVLGIFIIPFF</sequence>
<evidence type="ECO:0000313" key="2">
    <source>
        <dbReference type="EMBL" id="ADP33101.1"/>
    </source>
</evidence>
<accession>A0ABM5LYY5</accession>
<keyword evidence="1" id="KW-1133">Transmembrane helix</keyword>
<gene>
    <name evidence="2" type="ordered locus">BATR1942_10850</name>
</gene>
<organism evidence="2 3">
    <name type="scientific">Bacillus atrophaeus (strain 1942)</name>
    <dbReference type="NCBI Taxonomy" id="720555"/>
    <lineage>
        <taxon>Bacteria</taxon>
        <taxon>Bacillati</taxon>
        <taxon>Bacillota</taxon>
        <taxon>Bacilli</taxon>
        <taxon>Bacillales</taxon>
        <taxon>Bacillaceae</taxon>
        <taxon>Bacillus</taxon>
    </lineage>
</organism>
<dbReference type="Proteomes" id="UP000006867">
    <property type="component" value="Chromosome"/>
</dbReference>
<reference evidence="2 3" key="1">
    <citation type="journal article" date="2011" name="Front. Microbiol.">
        <title>Genomic signatures of strain selection and enhancement in Bacillus atrophaeus var. globigii, a historical biowarfare simulant.</title>
        <authorList>
            <person name="Gibbons H.S."/>
            <person name="Broomall S.M."/>
            <person name="McNew L.A."/>
            <person name="Daligault H."/>
            <person name="Chapman C."/>
            <person name="Bruce D."/>
            <person name="Karavis M."/>
            <person name="Krepps M."/>
            <person name="McGregor P.A."/>
            <person name="Hong C."/>
            <person name="Park K.H."/>
            <person name="Akmal A."/>
            <person name="Feldman A."/>
            <person name="Lin J.S."/>
            <person name="Chang W.E."/>
            <person name="Higgs B.W."/>
            <person name="Demirev P."/>
            <person name="Lindquist J."/>
            <person name="Liem A."/>
            <person name="Fochler E."/>
            <person name="Read T.D."/>
            <person name="Tapia R."/>
            <person name="Johnson S."/>
            <person name="Bishop-Lilly K.A."/>
            <person name="Detter C."/>
            <person name="Han C."/>
            <person name="Sozhamannan S."/>
            <person name="Rosenzweig C.N."/>
            <person name="Skowronski E.W."/>
        </authorList>
    </citation>
    <scope>NUCLEOTIDE SEQUENCE [LARGE SCALE GENOMIC DNA]</scope>
    <source>
        <strain evidence="2 3">1942</strain>
    </source>
</reference>
<keyword evidence="3" id="KW-1185">Reference proteome</keyword>
<keyword evidence="1" id="KW-0472">Membrane</keyword>
<dbReference type="InterPro" id="IPR055338">
    <property type="entry name" value="YqfX-like"/>
</dbReference>
<feature type="transmembrane region" description="Helical" evidence="1">
    <location>
        <begin position="64"/>
        <end position="90"/>
    </location>
</feature>
<evidence type="ECO:0000256" key="1">
    <source>
        <dbReference type="SAM" id="Phobius"/>
    </source>
</evidence>
<name>A0ABM5LYY5_BACA1</name>
<dbReference type="PANTHER" id="PTHR40040:SF1">
    <property type="entry name" value="MEMBRANE PROTEIN"/>
    <property type="match status" value="1"/>
</dbReference>